<protein>
    <submittedName>
        <fullName evidence="1">Uncharacterized protein</fullName>
    </submittedName>
</protein>
<evidence type="ECO:0000313" key="2">
    <source>
        <dbReference type="Proteomes" id="UP000463051"/>
    </source>
</evidence>
<accession>A0A7X2L225</accession>
<dbReference type="EMBL" id="WJXB01000005">
    <property type="protein sequence ID" value="MRN54412.1"/>
    <property type="molecule type" value="Genomic_DNA"/>
</dbReference>
<dbReference type="Proteomes" id="UP000463051">
    <property type="component" value="Unassembled WGS sequence"/>
</dbReference>
<name>A0A7X2L225_9BACL</name>
<keyword evidence="2" id="KW-1185">Reference proteome</keyword>
<proteinExistence type="predicted"/>
<reference evidence="1 2" key="1">
    <citation type="submission" date="2019-11" db="EMBL/GenBank/DDBJ databases">
        <title>Paenibacillus monticola sp. nov., a novel PGPR strain isolated from mountain sample in China.</title>
        <authorList>
            <person name="Zhao Q."/>
            <person name="Li H.-P."/>
            <person name="Zhang J.-L."/>
        </authorList>
    </citation>
    <scope>NUCLEOTIDE SEQUENCE [LARGE SCALE GENOMIC DNA]</scope>
    <source>
        <strain evidence="1 2">LC-T2</strain>
    </source>
</reference>
<dbReference type="RefSeq" id="WP_154119519.1">
    <property type="nucleotide sequence ID" value="NZ_WJXB01000005.1"/>
</dbReference>
<dbReference type="AlphaFoldDB" id="A0A7X2L225"/>
<gene>
    <name evidence="1" type="ORF">GJB61_15605</name>
</gene>
<organism evidence="1 2">
    <name type="scientific">Paenibacillus monticola</name>
    <dbReference type="NCBI Taxonomy" id="2666075"/>
    <lineage>
        <taxon>Bacteria</taxon>
        <taxon>Bacillati</taxon>
        <taxon>Bacillota</taxon>
        <taxon>Bacilli</taxon>
        <taxon>Bacillales</taxon>
        <taxon>Paenibacillaceae</taxon>
        <taxon>Paenibacillus</taxon>
    </lineage>
</organism>
<evidence type="ECO:0000313" key="1">
    <source>
        <dbReference type="EMBL" id="MRN54412.1"/>
    </source>
</evidence>
<comment type="caution">
    <text evidence="1">The sequence shown here is derived from an EMBL/GenBank/DDBJ whole genome shotgun (WGS) entry which is preliminary data.</text>
</comment>
<sequence>MGLDLAGFNAAGSEWPGVVPTNMKVVDVYISYIRSKIDETGTTERSADTVWLGVCDSKKKLRERKQNFPPDITFRQLLEIQ</sequence>